<keyword evidence="2" id="KW-0472">Membrane</keyword>
<keyword evidence="2" id="KW-0812">Transmembrane</keyword>
<accession>A0A0F4LPH7</accession>
<feature type="compositionally biased region" description="Low complexity" evidence="1">
    <location>
        <begin position="8"/>
        <end position="17"/>
    </location>
</feature>
<dbReference type="PATRIC" id="fig|1218492.5.peg.1681"/>
<dbReference type="OrthoDB" id="2327103at2"/>
<reference evidence="3 4" key="1">
    <citation type="submission" date="2015-01" db="EMBL/GenBank/DDBJ databases">
        <title>Comparative genomics of the lactic acid bacteria isolated from the honey bee gut.</title>
        <authorList>
            <person name="Ellegaard K.M."/>
            <person name="Tamarit D."/>
            <person name="Javelind E."/>
            <person name="Olofsson T."/>
            <person name="Andersson S.G."/>
            <person name="Vasquez A."/>
        </authorList>
    </citation>
    <scope>NUCLEOTIDE SEQUENCE [LARGE SCALE GENOMIC DNA]</scope>
    <source>
        <strain evidence="3 4">Bin4</strain>
    </source>
</reference>
<name>A0A0F4LPH7_9LACO</name>
<dbReference type="AlphaFoldDB" id="A0A0F4LPH7"/>
<keyword evidence="2" id="KW-1133">Transmembrane helix</keyword>
<dbReference type="PIRSF" id="PIRSF033111">
    <property type="entry name" value="UCP033111"/>
    <property type="match status" value="1"/>
</dbReference>
<feature type="transmembrane region" description="Helical" evidence="2">
    <location>
        <begin position="184"/>
        <end position="213"/>
    </location>
</feature>
<evidence type="ECO:0000313" key="3">
    <source>
        <dbReference type="EMBL" id="KJY60495.1"/>
    </source>
</evidence>
<evidence type="ECO:0000313" key="4">
    <source>
        <dbReference type="Proteomes" id="UP000033558"/>
    </source>
</evidence>
<dbReference type="Pfam" id="PF06570">
    <property type="entry name" value="DUF1129"/>
    <property type="match status" value="1"/>
</dbReference>
<feature type="region of interest" description="Disordered" evidence="1">
    <location>
        <begin position="1"/>
        <end position="31"/>
    </location>
</feature>
<dbReference type="STRING" id="1218492.JG30_16230"/>
<feature type="transmembrane region" description="Helical" evidence="2">
    <location>
        <begin position="153"/>
        <end position="172"/>
    </location>
</feature>
<protein>
    <recommendedName>
        <fullName evidence="5">Integral membrane protein</fullName>
    </recommendedName>
</protein>
<sequence>MDPRKKNQAAQQKQQVRVQKKAQQKDVQQKIAQASTDQLQAKLSKRNEDYLFRLRKALIAQGKTAAQAQSLIDNLLVEIIQAQIQGTPARQLYGTVDQKVNALLNKKPENTSRMPEFWKASVDNSLLFGALFTVMYGIVGFTTKHPDRSNQSGIVTIILLSILWGILITWFTQQMQQARSKRQPIWRISLILVFGLLVMYAIMFITTILPPVINPILNPWLYIILAACAYGARWLFRHYYHIKYNSFTGR</sequence>
<feature type="transmembrane region" description="Helical" evidence="2">
    <location>
        <begin position="122"/>
        <end position="141"/>
    </location>
</feature>
<evidence type="ECO:0000256" key="1">
    <source>
        <dbReference type="SAM" id="MobiDB-lite"/>
    </source>
</evidence>
<gene>
    <name evidence="3" type="ORF">JG30_16230</name>
</gene>
<comment type="caution">
    <text evidence="3">The sequence shown here is derived from an EMBL/GenBank/DDBJ whole genome shotgun (WGS) entry which is preliminary data.</text>
</comment>
<dbReference type="RefSeq" id="WP_046317874.1">
    <property type="nucleotide sequence ID" value="NZ_JBHSZT010000003.1"/>
</dbReference>
<organism evidence="3 4">
    <name type="scientific">Bombilactobacillus mellifer</name>
    <dbReference type="NCBI Taxonomy" id="1218492"/>
    <lineage>
        <taxon>Bacteria</taxon>
        <taxon>Bacillati</taxon>
        <taxon>Bacillota</taxon>
        <taxon>Bacilli</taxon>
        <taxon>Lactobacillales</taxon>
        <taxon>Lactobacillaceae</taxon>
        <taxon>Bombilactobacillus</taxon>
    </lineage>
</organism>
<dbReference type="EMBL" id="JXJQ01000011">
    <property type="protein sequence ID" value="KJY60495.1"/>
    <property type="molecule type" value="Genomic_DNA"/>
</dbReference>
<evidence type="ECO:0008006" key="5">
    <source>
        <dbReference type="Google" id="ProtNLM"/>
    </source>
</evidence>
<dbReference type="InterPro" id="IPR009214">
    <property type="entry name" value="DUF1129"/>
</dbReference>
<proteinExistence type="predicted"/>
<dbReference type="Proteomes" id="UP000033558">
    <property type="component" value="Unassembled WGS sequence"/>
</dbReference>
<dbReference type="HOGENOM" id="CLU_085977_1_1_9"/>
<evidence type="ECO:0000256" key="2">
    <source>
        <dbReference type="SAM" id="Phobius"/>
    </source>
</evidence>
<keyword evidence="4" id="KW-1185">Reference proteome</keyword>
<feature type="transmembrane region" description="Helical" evidence="2">
    <location>
        <begin position="219"/>
        <end position="236"/>
    </location>
</feature>